<dbReference type="Pfam" id="PF05368">
    <property type="entry name" value="NmrA"/>
    <property type="match status" value="1"/>
</dbReference>
<dbReference type="InterPro" id="IPR008030">
    <property type="entry name" value="NmrA-like"/>
</dbReference>
<proteinExistence type="inferred from homology"/>
<dbReference type="PANTHER" id="PTHR43349">
    <property type="entry name" value="PINORESINOL REDUCTASE-RELATED"/>
    <property type="match status" value="1"/>
</dbReference>
<feature type="domain" description="NmrA-like" evidence="2">
    <location>
        <begin position="6"/>
        <end position="66"/>
    </location>
</feature>
<dbReference type="Proteomes" id="UP001417504">
    <property type="component" value="Unassembled WGS sequence"/>
</dbReference>
<gene>
    <name evidence="3" type="ORF">Sjap_020274</name>
</gene>
<evidence type="ECO:0000313" key="3">
    <source>
        <dbReference type="EMBL" id="KAK9103020.1"/>
    </source>
</evidence>
<evidence type="ECO:0000259" key="2">
    <source>
        <dbReference type="Pfam" id="PF05368"/>
    </source>
</evidence>
<keyword evidence="4" id="KW-1185">Reference proteome</keyword>
<dbReference type="GO" id="GO:0044550">
    <property type="term" value="P:secondary metabolite biosynthetic process"/>
    <property type="evidence" value="ECO:0007669"/>
    <property type="project" value="UniProtKB-ARBA"/>
</dbReference>
<accession>A0AAP0I0B2</accession>
<evidence type="ECO:0000313" key="4">
    <source>
        <dbReference type="Proteomes" id="UP001417504"/>
    </source>
</evidence>
<protein>
    <recommendedName>
        <fullName evidence="2">NmrA-like domain-containing protein</fullName>
    </recommendedName>
</protein>
<dbReference type="PANTHER" id="PTHR43349:SF4">
    <property type="entry name" value="PINORESINOL REDUCTASE 1-RELATED"/>
    <property type="match status" value="1"/>
</dbReference>
<dbReference type="AlphaFoldDB" id="A0AAP0I0B2"/>
<dbReference type="EMBL" id="JBBNAE010000008">
    <property type="protein sequence ID" value="KAK9103020.1"/>
    <property type="molecule type" value="Genomic_DNA"/>
</dbReference>
<evidence type="ECO:0000256" key="1">
    <source>
        <dbReference type="ARBA" id="ARBA00005725"/>
    </source>
</evidence>
<sequence length="73" mass="7991">MERLVSDLESLVHAVKQVGVVIYALSSSNTSTVATQLQHKIVDAIKEAGNVKRFIPAEFCIDPARMVQISVTH</sequence>
<reference evidence="3 4" key="1">
    <citation type="submission" date="2024-01" db="EMBL/GenBank/DDBJ databases">
        <title>Genome assemblies of Stephania.</title>
        <authorList>
            <person name="Yang L."/>
        </authorList>
    </citation>
    <scope>NUCLEOTIDE SEQUENCE [LARGE SCALE GENOMIC DNA]</scope>
    <source>
        <strain evidence="3">QJT</strain>
        <tissue evidence="3">Leaf</tissue>
    </source>
</reference>
<dbReference type="SUPFAM" id="SSF51735">
    <property type="entry name" value="NAD(P)-binding Rossmann-fold domains"/>
    <property type="match status" value="1"/>
</dbReference>
<comment type="similarity">
    <text evidence="1">Belongs to the NmrA-type oxidoreductase family. Isoflavone reductase subfamily.</text>
</comment>
<organism evidence="3 4">
    <name type="scientific">Stephania japonica</name>
    <dbReference type="NCBI Taxonomy" id="461633"/>
    <lineage>
        <taxon>Eukaryota</taxon>
        <taxon>Viridiplantae</taxon>
        <taxon>Streptophyta</taxon>
        <taxon>Embryophyta</taxon>
        <taxon>Tracheophyta</taxon>
        <taxon>Spermatophyta</taxon>
        <taxon>Magnoliopsida</taxon>
        <taxon>Ranunculales</taxon>
        <taxon>Menispermaceae</taxon>
        <taxon>Menispermoideae</taxon>
        <taxon>Cissampelideae</taxon>
        <taxon>Stephania</taxon>
    </lineage>
</organism>
<comment type="caution">
    <text evidence="3">The sequence shown here is derived from an EMBL/GenBank/DDBJ whole genome shotgun (WGS) entry which is preliminary data.</text>
</comment>
<name>A0AAP0I0B2_9MAGN</name>
<dbReference type="InterPro" id="IPR050608">
    <property type="entry name" value="NmrA-type/Isoflavone_red_sf"/>
</dbReference>
<dbReference type="GO" id="GO:0010283">
    <property type="term" value="F:pinoresinol reductase activity"/>
    <property type="evidence" value="ECO:0007669"/>
    <property type="project" value="UniProtKB-ARBA"/>
</dbReference>
<dbReference type="Gene3D" id="3.40.50.720">
    <property type="entry name" value="NAD(P)-binding Rossmann-like Domain"/>
    <property type="match status" value="1"/>
</dbReference>
<dbReference type="InterPro" id="IPR036291">
    <property type="entry name" value="NAD(P)-bd_dom_sf"/>
</dbReference>